<dbReference type="EMBL" id="CAJNOQ010002229">
    <property type="protein sequence ID" value="CAF0946310.1"/>
    <property type="molecule type" value="Genomic_DNA"/>
</dbReference>
<accession>A0A814CX85</accession>
<dbReference type="Proteomes" id="UP000681722">
    <property type="component" value="Unassembled WGS sequence"/>
</dbReference>
<dbReference type="EMBL" id="CAJOBC010002229">
    <property type="protein sequence ID" value="CAF3722442.1"/>
    <property type="molecule type" value="Genomic_DNA"/>
</dbReference>
<dbReference type="AlphaFoldDB" id="A0A814CX85"/>
<dbReference type="InterPro" id="IPR019236">
    <property type="entry name" value="APP1_cat"/>
</dbReference>
<dbReference type="Pfam" id="PF09949">
    <property type="entry name" value="APP1_cat"/>
    <property type="match status" value="1"/>
</dbReference>
<reference evidence="2" key="1">
    <citation type="submission" date="2021-02" db="EMBL/GenBank/DDBJ databases">
        <authorList>
            <person name="Nowell W R."/>
        </authorList>
    </citation>
    <scope>NUCLEOTIDE SEQUENCE</scope>
</reference>
<dbReference type="InterPro" id="IPR052935">
    <property type="entry name" value="Mg2+_PAP"/>
</dbReference>
<dbReference type="PANTHER" id="PTHR28208:SF1">
    <property type="entry name" value="FILAMENT ORGANIZATION PROTEIN APP1-LIKE, PUTATIVE (AFU_ORTHOLOGUE AFUA_1G06650)-RELATED"/>
    <property type="match status" value="1"/>
</dbReference>
<dbReference type="GO" id="GO:0008195">
    <property type="term" value="F:phosphatidate phosphatase activity"/>
    <property type="evidence" value="ECO:0007669"/>
    <property type="project" value="InterPro"/>
</dbReference>
<sequence>MLIISIDAVNHNREKRIPYLWGKIQDKVRNVTSDKFDIDNRRFDEEDMLLFTDIGFQPQANTDNWNLVCHGWRYQGSKRNKFLGMSTSSAAELIAHFVANNEQLLYLNNSFQRDRLKPFLVGDGFNKLIGITIGNHSLTTTTDSEGEFHAVLTYPNDEVNQLKKDGAISYIAVDDNNRTLEGVIRLIERHGLSVISDIDDTIKISEVLDKIRLIANTFIQPFKPVPGMATLYQQWKKRHNCTFHYLSAMPDQLFTLTNEFIDKNNFPIGSFHMRHFHWTSKSIFNFVHSQSTFNHKLKYLRYFLSNTMRDFVLIGDSGEKDPEVYGLITREYPERIRAIFIRRISGSLSSDSRFAQAFKNIPQEKWMIFDDPKQIPIDLTKPPRTQ</sequence>
<evidence type="ECO:0000313" key="2">
    <source>
        <dbReference type="EMBL" id="CAF0946310.1"/>
    </source>
</evidence>
<gene>
    <name evidence="2" type="ORF">GPM918_LOCUS10992</name>
    <name evidence="3" type="ORF">SRO942_LOCUS10993</name>
</gene>
<evidence type="ECO:0000313" key="4">
    <source>
        <dbReference type="Proteomes" id="UP000663829"/>
    </source>
</evidence>
<proteinExistence type="predicted"/>
<comment type="caution">
    <text evidence="2">The sequence shown here is derived from an EMBL/GenBank/DDBJ whole genome shotgun (WGS) entry which is preliminary data.</text>
</comment>
<dbReference type="OrthoDB" id="2117591at2759"/>
<keyword evidence="4" id="KW-1185">Reference proteome</keyword>
<evidence type="ECO:0000259" key="1">
    <source>
        <dbReference type="Pfam" id="PF09949"/>
    </source>
</evidence>
<protein>
    <recommendedName>
        <fullName evidence="1">Phosphatidate phosphatase APP1 catalytic domain-containing protein</fullName>
    </recommendedName>
</protein>
<evidence type="ECO:0000313" key="3">
    <source>
        <dbReference type="EMBL" id="CAF3722442.1"/>
    </source>
</evidence>
<organism evidence="2 4">
    <name type="scientific">Didymodactylos carnosus</name>
    <dbReference type="NCBI Taxonomy" id="1234261"/>
    <lineage>
        <taxon>Eukaryota</taxon>
        <taxon>Metazoa</taxon>
        <taxon>Spiralia</taxon>
        <taxon>Gnathifera</taxon>
        <taxon>Rotifera</taxon>
        <taxon>Eurotatoria</taxon>
        <taxon>Bdelloidea</taxon>
        <taxon>Philodinida</taxon>
        <taxon>Philodinidae</taxon>
        <taxon>Didymodactylos</taxon>
    </lineage>
</organism>
<feature type="domain" description="Phosphatidate phosphatase APP1 catalytic" evidence="1">
    <location>
        <begin position="193"/>
        <end position="343"/>
    </location>
</feature>
<name>A0A814CX85_9BILA</name>
<dbReference type="Proteomes" id="UP000663829">
    <property type="component" value="Unassembled WGS sequence"/>
</dbReference>
<dbReference type="PANTHER" id="PTHR28208">
    <property type="entry name" value="PHOSPHATIDATE PHOSPHATASE APP1"/>
    <property type="match status" value="1"/>
</dbReference>